<evidence type="ECO:0000256" key="7">
    <source>
        <dbReference type="SAM" id="Phobius"/>
    </source>
</evidence>
<dbReference type="GO" id="GO:0005886">
    <property type="term" value="C:plasma membrane"/>
    <property type="evidence" value="ECO:0007669"/>
    <property type="project" value="UniProtKB-SubCell"/>
</dbReference>
<comment type="similarity">
    <text evidence="2">Belongs to the UPF0718 family.</text>
</comment>
<feature type="transmembrane region" description="Helical" evidence="7">
    <location>
        <begin position="244"/>
        <end position="263"/>
    </location>
</feature>
<feature type="transmembrane region" description="Helical" evidence="7">
    <location>
        <begin position="177"/>
        <end position="195"/>
    </location>
</feature>
<comment type="subcellular location">
    <subcellularLocation>
        <location evidence="1">Cell membrane</location>
        <topology evidence="1">Multi-pass membrane protein</topology>
    </subcellularLocation>
</comment>
<evidence type="ECO:0000256" key="4">
    <source>
        <dbReference type="ARBA" id="ARBA00022692"/>
    </source>
</evidence>
<dbReference type="EMBL" id="CP066167">
    <property type="protein sequence ID" value="QQD18869.1"/>
    <property type="molecule type" value="Genomic_DNA"/>
</dbReference>
<sequence length="342" mass="35823">MAELLYNLYRLSLDAAPLLALGLLLAAVMRAWLPSHFLERQLGKPGPGSVIKAALFGAPMPLCSCGVLPVALSLRRAGASKGSTVSFLVATPETGVDSIALSYGLLGPVMAVTRPVVAIINAIVAGLLTGWADAPRQPATEATKRCCASKTSAENDSRRPTLREGLHFTFGRLYEDMLPWLTVGLVFAAVVQTFVPEQWLAQWGQGPLAMVIMILIGIPMYICASASTPIAAGLLLAGVSPGTVLVFMMAGPASNIAAVGLVYRELGRRAVTAYLASVAAVSIAAGLSLDALIDTFGWTIRASGGHQHSLLPEWLAASALLGLILLAIKPLRRRGLSYLASS</sequence>
<keyword evidence="9" id="KW-1185">Reference proteome</keyword>
<feature type="transmembrane region" description="Helical" evidence="7">
    <location>
        <begin position="111"/>
        <end position="132"/>
    </location>
</feature>
<evidence type="ECO:0000256" key="2">
    <source>
        <dbReference type="ARBA" id="ARBA00006386"/>
    </source>
</evidence>
<dbReference type="InterPro" id="IPR052923">
    <property type="entry name" value="UPF0718"/>
</dbReference>
<dbReference type="Pfam" id="PF03773">
    <property type="entry name" value="ArsP_1"/>
    <property type="match status" value="1"/>
</dbReference>
<dbReference type="Proteomes" id="UP000596063">
    <property type="component" value="Chromosome"/>
</dbReference>
<name>A0A7T4R1Z8_9GAMM</name>
<keyword evidence="6 7" id="KW-0472">Membrane</keyword>
<dbReference type="NCBIfam" id="NF033936">
    <property type="entry name" value="CuZnOut_SO0444"/>
    <property type="match status" value="1"/>
</dbReference>
<gene>
    <name evidence="8" type="ORF">I6N98_03105</name>
</gene>
<dbReference type="PANTHER" id="PTHR34184">
    <property type="entry name" value="UPF0718 PROTEIN YCGR"/>
    <property type="match status" value="1"/>
</dbReference>
<evidence type="ECO:0000256" key="1">
    <source>
        <dbReference type="ARBA" id="ARBA00004651"/>
    </source>
</evidence>
<dbReference type="InterPro" id="IPR005524">
    <property type="entry name" value="DUF318"/>
</dbReference>
<evidence type="ECO:0000256" key="3">
    <source>
        <dbReference type="ARBA" id="ARBA00022475"/>
    </source>
</evidence>
<accession>A0A7T4R1Z8</accession>
<evidence type="ECO:0000313" key="9">
    <source>
        <dbReference type="Proteomes" id="UP000596063"/>
    </source>
</evidence>
<feature type="transmembrane region" description="Helical" evidence="7">
    <location>
        <begin position="270"/>
        <end position="289"/>
    </location>
</feature>
<dbReference type="KEGG" id="snan:I6N98_03105"/>
<protein>
    <submittedName>
        <fullName evidence="8">SO_0444 family Cu/Zn efflux transporter</fullName>
    </submittedName>
</protein>
<keyword evidence="3" id="KW-1003">Cell membrane</keyword>
<evidence type="ECO:0000313" key="8">
    <source>
        <dbReference type="EMBL" id="QQD18869.1"/>
    </source>
</evidence>
<feature type="transmembrane region" description="Helical" evidence="7">
    <location>
        <begin position="12"/>
        <end position="33"/>
    </location>
</feature>
<dbReference type="AlphaFoldDB" id="A0A7T4R1Z8"/>
<dbReference type="PANTHER" id="PTHR34184:SF4">
    <property type="entry name" value="UPF0718 PROTEIN YCGR"/>
    <property type="match status" value="1"/>
</dbReference>
<proteinExistence type="inferred from homology"/>
<feature type="transmembrane region" description="Helical" evidence="7">
    <location>
        <begin position="207"/>
        <end position="232"/>
    </location>
</feature>
<feature type="transmembrane region" description="Helical" evidence="7">
    <location>
        <begin position="309"/>
        <end position="328"/>
    </location>
</feature>
<evidence type="ECO:0000256" key="5">
    <source>
        <dbReference type="ARBA" id="ARBA00022989"/>
    </source>
</evidence>
<evidence type="ECO:0000256" key="6">
    <source>
        <dbReference type="ARBA" id="ARBA00023136"/>
    </source>
</evidence>
<keyword evidence="4 7" id="KW-0812">Transmembrane</keyword>
<reference evidence="8 9" key="1">
    <citation type="submission" date="2020-12" db="EMBL/GenBank/DDBJ databases">
        <authorList>
            <person name="Shan Y."/>
        </authorList>
    </citation>
    <scope>NUCLEOTIDE SEQUENCE [LARGE SCALE GENOMIC DNA]</scope>
    <source>
        <strain evidence="9">csc3.9</strain>
    </source>
</reference>
<organism evidence="8 9">
    <name type="scientific">Spongiibacter nanhainus</name>
    <dbReference type="NCBI Taxonomy" id="2794344"/>
    <lineage>
        <taxon>Bacteria</taxon>
        <taxon>Pseudomonadati</taxon>
        <taxon>Pseudomonadota</taxon>
        <taxon>Gammaproteobacteria</taxon>
        <taxon>Cellvibrionales</taxon>
        <taxon>Spongiibacteraceae</taxon>
        <taxon>Spongiibacter</taxon>
    </lineage>
</organism>
<dbReference type="RefSeq" id="WP_198570355.1">
    <property type="nucleotide sequence ID" value="NZ_CP066167.1"/>
</dbReference>
<keyword evidence="5 7" id="KW-1133">Transmembrane helix</keyword>